<gene>
    <name evidence="1" type="ORF">ENX16_06060</name>
</gene>
<evidence type="ECO:0000313" key="1">
    <source>
        <dbReference type="EMBL" id="HGD13623.1"/>
    </source>
</evidence>
<evidence type="ECO:0008006" key="2">
    <source>
        <dbReference type="Google" id="ProtNLM"/>
    </source>
</evidence>
<organism evidence="1">
    <name type="scientific">candidate division WOR-3 bacterium</name>
    <dbReference type="NCBI Taxonomy" id="2052148"/>
    <lineage>
        <taxon>Bacteria</taxon>
        <taxon>Bacteria division WOR-3</taxon>
    </lineage>
</organism>
<reference evidence="1" key="1">
    <citation type="journal article" date="2020" name="mSystems">
        <title>Genome- and Community-Level Interaction Insights into Carbon Utilization and Element Cycling Functions of Hydrothermarchaeota in Hydrothermal Sediment.</title>
        <authorList>
            <person name="Zhou Z."/>
            <person name="Liu Y."/>
            <person name="Xu W."/>
            <person name="Pan J."/>
            <person name="Luo Z.H."/>
            <person name="Li M."/>
        </authorList>
    </citation>
    <scope>NUCLEOTIDE SEQUENCE [LARGE SCALE GENOMIC DNA]</scope>
    <source>
        <strain evidence="1">SpSt-914</strain>
    </source>
</reference>
<accession>A0A7V3V056</accession>
<dbReference type="EMBL" id="DTMZ01000142">
    <property type="protein sequence ID" value="HGD13623.1"/>
    <property type="molecule type" value="Genomic_DNA"/>
</dbReference>
<protein>
    <recommendedName>
        <fullName evidence="2">MBL fold metallo-hydrolase</fullName>
    </recommendedName>
</protein>
<dbReference type="AlphaFoldDB" id="A0A7V3V056"/>
<comment type="caution">
    <text evidence="1">The sequence shown here is derived from an EMBL/GenBank/DDBJ whole genome shotgun (WGS) entry which is preliminary data.</text>
</comment>
<proteinExistence type="predicted"/>
<name>A0A7V3V056_UNCW3</name>
<sequence>MNYRYSEFVAEFASQIIIADRHTEPGLEFSAPVPHGEPHQGTVLMTKITDQTGVFVHASDIQLLNETAINALLVWQPDILFVAGPPIYLPQLSPAQLNRAFENAIQLARVTKTLILDHHLLRSTSGLRWLAQLRQSVSIRVICAAEWQLEKPDLLEARRRQLFSLFPN</sequence>